<name>A0AB40B1D8_DIOCR</name>
<evidence type="ECO:0000256" key="1">
    <source>
        <dbReference type="SAM" id="Coils"/>
    </source>
</evidence>
<feature type="coiled-coil region" evidence="1">
    <location>
        <begin position="58"/>
        <end position="236"/>
    </location>
</feature>
<dbReference type="Gene3D" id="1.10.287.1490">
    <property type="match status" value="1"/>
</dbReference>
<accession>A0AB40B1D8</accession>
<feature type="transmembrane region" description="Helical" evidence="2">
    <location>
        <begin position="262"/>
        <end position="286"/>
    </location>
</feature>
<evidence type="ECO:0000313" key="3">
    <source>
        <dbReference type="Proteomes" id="UP001515500"/>
    </source>
</evidence>
<gene>
    <name evidence="4" type="primary">LOC120257870</name>
</gene>
<keyword evidence="2" id="KW-0812">Transmembrane</keyword>
<keyword evidence="1" id="KW-0175">Coiled coil</keyword>
<organism evidence="3 4">
    <name type="scientific">Dioscorea cayennensis subsp. rotundata</name>
    <name type="common">White Guinea yam</name>
    <name type="synonym">Dioscorea rotundata</name>
    <dbReference type="NCBI Taxonomy" id="55577"/>
    <lineage>
        <taxon>Eukaryota</taxon>
        <taxon>Viridiplantae</taxon>
        <taxon>Streptophyta</taxon>
        <taxon>Embryophyta</taxon>
        <taxon>Tracheophyta</taxon>
        <taxon>Spermatophyta</taxon>
        <taxon>Magnoliopsida</taxon>
        <taxon>Liliopsida</taxon>
        <taxon>Dioscoreales</taxon>
        <taxon>Dioscoreaceae</taxon>
        <taxon>Dioscorea</taxon>
    </lineage>
</organism>
<reference evidence="4" key="1">
    <citation type="submission" date="2025-08" db="UniProtKB">
        <authorList>
            <consortium name="RefSeq"/>
        </authorList>
    </citation>
    <scope>IDENTIFICATION</scope>
</reference>
<keyword evidence="3" id="KW-1185">Reference proteome</keyword>
<evidence type="ECO:0000256" key="2">
    <source>
        <dbReference type="SAM" id="Phobius"/>
    </source>
</evidence>
<dbReference type="AlphaFoldDB" id="A0AB40B1D8"/>
<protein>
    <submittedName>
        <fullName evidence="4">Cingulin-like</fullName>
    </submittedName>
</protein>
<sequence>MEVDEPKLVSGEDVEILHGDNGFALDEKKKSESEVVEEEEASVIKTLKEEIQTLSMDRLELQRWKDEMKAEMERSEAEKQALAGRADYLEGEISRLHHDLGTAVSSSADSEADAQSLKKALENLQAEMASVADSKVALDARIEGLEAKIAALNAQREEAAVALSEKEAEIVALKNEMEALQLKGRALEDGLLDYKDKARQELEQEVKRKEELEKAVKELEEENSRLQDRIHGFQSESEKRDLVTNDGKGNGMAVDVHEGLKVSWAVVAAAAASTGTVAAAVTAIYLRHAKQR</sequence>
<dbReference type="RefSeq" id="XP_039121091.1">
    <property type="nucleotide sequence ID" value="XM_039265157.1"/>
</dbReference>
<proteinExistence type="predicted"/>
<dbReference type="Proteomes" id="UP001515500">
    <property type="component" value="Chromosome 4"/>
</dbReference>
<keyword evidence="2" id="KW-1133">Transmembrane helix</keyword>
<keyword evidence="2" id="KW-0472">Membrane</keyword>
<dbReference type="GeneID" id="120257870"/>
<evidence type="ECO:0000313" key="4">
    <source>
        <dbReference type="RefSeq" id="XP_039121091.1"/>
    </source>
</evidence>
<dbReference type="SUPFAM" id="SSF46579">
    <property type="entry name" value="Prefoldin"/>
    <property type="match status" value="1"/>
</dbReference>